<evidence type="ECO:0000313" key="2">
    <source>
        <dbReference type="EMBL" id="MCP9198601.1"/>
    </source>
</evidence>
<keyword evidence="1" id="KW-0732">Signal</keyword>
<name>A0A9X2KX88_9FLAO</name>
<dbReference type="EMBL" id="JANCNS010000001">
    <property type="protein sequence ID" value="MCP9198601.1"/>
    <property type="molecule type" value="Genomic_DNA"/>
</dbReference>
<evidence type="ECO:0000313" key="3">
    <source>
        <dbReference type="Proteomes" id="UP001155280"/>
    </source>
</evidence>
<evidence type="ECO:0000256" key="1">
    <source>
        <dbReference type="SAM" id="SignalP"/>
    </source>
</evidence>
<keyword evidence="3" id="KW-1185">Reference proteome</keyword>
<proteinExistence type="predicted"/>
<dbReference type="AlphaFoldDB" id="A0A9X2KX88"/>
<reference evidence="2" key="1">
    <citation type="submission" date="2022-07" db="EMBL/GenBank/DDBJ databases">
        <title>Gramela sediminis sp. nov., isolated from deep-sea sediment of the Indian Ocean.</title>
        <authorList>
            <person name="Shi H."/>
        </authorList>
    </citation>
    <scope>NUCLEOTIDE SEQUENCE</scope>
    <source>
        <strain evidence="2">GC03-9</strain>
    </source>
</reference>
<dbReference type="RefSeq" id="WP_241550608.1">
    <property type="nucleotide sequence ID" value="NZ_JANCNS010000001.1"/>
</dbReference>
<sequence>MKCFKHLLPVLFLVISIQVGSAQEMKAEKYDNPQWVRISYIKFSPMKKDPAMEIINNYFAKADEDAGIAAPTTYHFPFGEYDMMVIWEIRDGIEELNYKMTPEDAEWMKSMAKIAGGQDKAMAKFEEFTSYIEDWKNTIARKE</sequence>
<feature type="chain" id="PRO_5040972067" description="NIPSNAP domain-containing protein" evidence="1">
    <location>
        <begin position="23"/>
        <end position="143"/>
    </location>
</feature>
<gene>
    <name evidence="2" type="ORF">MKO06_01695</name>
</gene>
<comment type="caution">
    <text evidence="2">The sequence shown here is derived from an EMBL/GenBank/DDBJ whole genome shotgun (WGS) entry which is preliminary data.</text>
</comment>
<protein>
    <recommendedName>
        <fullName evidence="4">NIPSNAP domain-containing protein</fullName>
    </recommendedName>
</protein>
<accession>A0A9X2KX88</accession>
<dbReference type="Proteomes" id="UP001155280">
    <property type="component" value="Unassembled WGS sequence"/>
</dbReference>
<evidence type="ECO:0008006" key="4">
    <source>
        <dbReference type="Google" id="ProtNLM"/>
    </source>
</evidence>
<organism evidence="2 3">
    <name type="scientific">Christiangramia oceanisediminis</name>
    <dbReference type="NCBI Taxonomy" id="2920386"/>
    <lineage>
        <taxon>Bacteria</taxon>
        <taxon>Pseudomonadati</taxon>
        <taxon>Bacteroidota</taxon>
        <taxon>Flavobacteriia</taxon>
        <taxon>Flavobacteriales</taxon>
        <taxon>Flavobacteriaceae</taxon>
        <taxon>Christiangramia</taxon>
    </lineage>
</organism>
<feature type="signal peptide" evidence="1">
    <location>
        <begin position="1"/>
        <end position="22"/>
    </location>
</feature>